<reference evidence="2" key="1">
    <citation type="submission" date="2020-10" db="EMBL/GenBank/DDBJ databases">
        <authorList>
            <person name="Gilroy R."/>
        </authorList>
    </citation>
    <scope>NUCLEOTIDE SEQUENCE</scope>
    <source>
        <strain evidence="2">2830</strain>
    </source>
</reference>
<evidence type="ECO:0008006" key="4">
    <source>
        <dbReference type="Google" id="ProtNLM"/>
    </source>
</evidence>
<evidence type="ECO:0000313" key="3">
    <source>
        <dbReference type="Proteomes" id="UP000824124"/>
    </source>
</evidence>
<accession>A0A9D1KY51</accession>
<dbReference type="Proteomes" id="UP000824124">
    <property type="component" value="Unassembled WGS sequence"/>
</dbReference>
<proteinExistence type="predicted"/>
<gene>
    <name evidence="2" type="ORF">IAB00_01770</name>
</gene>
<sequence>MKKLIIALLLLAMLLLAFACGVISDDVDEQDQIIIGVPTYNIADAQVKMFKDYLDTYIRGCFDGVTFIYSESITNSSELMDFLELCAGQGAEGIMAFISYDLAAEVDFCAQNSMYYIRPAGTTTDAEFASVADNPYYVGEIGPGAAVEYDSGVKMTEALADPEAGHKYIVLSGGACIGNEMHRLRTLAILETLEKIYGVTFDEPAEALAVADETTVVQAGDLQVAVCPGYVWRSPADAAVAALIDSNEYDVMLATIPVTVLLSDLSDAGIRCGAIDCFSEENYYAFKDGTLSYLAGKYSSEIGPGFAALYNAITGNAALYRPDGHAFRLEQGFWTAASFDEYEEKYALAASLAVNAYDYDDLYSVVKALRPEADFADFAALVQAYDYDSCRARRGE</sequence>
<dbReference type="PROSITE" id="PS51257">
    <property type="entry name" value="PROKAR_LIPOPROTEIN"/>
    <property type="match status" value="1"/>
</dbReference>
<reference evidence="2" key="2">
    <citation type="journal article" date="2021" name="PeerJ">
        <title>Extensive microbial diversity within the chicken gut microbiome revealed by metagenomics and culture.</title>
        <authorList>
            <person name="Gilroy R."/>
            <person name="Ravi A."/>
            <person name="Getino M."/>
            <person name="Pursley I."/>
            <person name="Horton D.L."/>
            <person name="Alikhan N.F."/>
            <person name="Baker D."/>
            <person name="Gharbi K."/>
            <person name="Hall N."/>
            <person name="Watson M."/>
            <person name="Adriaenssens E.M."/>
            <person name="Foster-Nyarko E."/>
            <person name="Jarju S."/>
            <person name="Secka A."/>
            <person name="Antonio M."/>
            <person name="Oren A."/>
            <person name="Chaudhuri R.R."/>
            <person name="La Ragione R."/>
            <person name="Hildebrand F."/>
            <person name="Pallen M.J."/>
        </authorList>
    </citation>
    <scope>NUCLEOTIDE SEQUENCE</scope>
    <source>
        <strain evidence="2">2830</strain>
    </source>
</reference>
<feature type="signal peptide" evidence="1">
    <location>
        <begin position="1"/>
        <end position="19"/>
    </location>
</feature>
<comment type="caution">
    <text evidence="2">The sequence shown here is derived from an EMBL/GenBank/DDBJ whole genome shotgun (WGS) entry which is preliminary data.</text>
</comment>
<evidence type="ECO:0000256" key="1">
    <source>
        <dbReference type="SAM" id="SignalP"/>
    </source>
</evidence>
<evidence type="ECO:0000313" key="2">
    <source>
        <dbReference type="EMBL" id="HIU09974.1"/>
    </source>
</evidence>
<feature type="chain" id="PRO_5038562264" description="Periplasmic binding protein domain-containing protein" evidence="1">
    <location>
        <begin position="20"/>
        <end position="396"/>
    </location>
</feature>
<name>A0A9D1KY51_9FIRM</name>
<dbReference type="EMBL" id="DVMH01000012">
    <property type="protein sequence ID" value="HIU09974.1"/>
    <property type="molecule type" value="Genomic_DNA"/>
</dbReference>
<organism evidence="2 3">
    <name type="scientific">Candidatus Avidehalobacter gallistercoris</name>
    <dbReference type="NCBI Taxonomy" id="2840694"/>
    <lineage>
        <taxon>Bacteria</taxon>
        <taxon>Bacillati</taxon>
        <taxon>Bacillota</taxon>
        <taxon>Clostridia</taxon>
        <taxon>Eubacteriales</taxon>
        <taxon>Peptococcaceae</taxon>
        <taxon>Peptococcaceae incertae sedis</taxon>
        <taxon>Candidatus Avidehalobacter</taxon>
    </lineage>
</organism>
<dbReference type="AlphaFoldDB" id="A0A9D1KY51"/>
<keyword evidence="1" id="KW-0732">Signal</keyword>
<protein>
    <recommendedName>
        <fullName evidence="4">Periplasmic binding protein domain-containing protein</fullName>
    </recommendedName>
</protein>